<dbReference type="EMBL" id="FUEG01000071">
    <property type="protein sequence ID" value="SJL18835.1"/>
    <property type="molecule type" value="Genomic_DNA"/>
</dbReference>
<accession>A0A284SCV6</accession>
<reference evidence="2" key="1">
    <citation type="journal article" date="2017" name="Nat. Ecol. Evol.">
        <title>Genome expansion and lineage-specific genetic innovations in the forest pathogenic fungi Armillaria.</title>
        <authorList>
            <person name="Sipos G."/>
            <person name="Prasanna A.N."/>
            <person name="Walter M.C."/>
            <person name="O'Connor E."/>
            <person name="Balint B."/>
            <person name="Krizsan K."/>
            <person name="Kiss B."/>
            <person name="Hess J."/>
            <person name="Varga T."/>
            <person name="Slot J."/>
            <person name="Riley R."/>
            <person name="Boka B."/>
            <person name="Rigling D."/>
            <person name="Barry K."/>
            <person name="Lee J."/>
            <person name="Mihaltcheva S."/>
            <person name="LaButti K."/>
            <person name="Lipzen A."/>
            <person name="Waldron R."/>
            <person name="Moloney N.M."/>
            <person name="Sperisen C."/>
            <person name="Kredics L."/>
            <person name="Vagvoelgyi C."/>
            <person name="Patrignani A."/>
            <person name="Fitzpatrick D."/>
            <person name="Nagy I."/>
            <person name="Doyle S."/>
            <person name="Anderson J.B."/>
            <person name="Grigoriev I.V."/>
            <person name="Gueldener U."/>
            <person name="Muensterkoetter M."/>
            <person name="Nagy L.G."/>
        </authorList>
    </citation>
    <scope>NUCLEOTIDE SEQUENCE [LARGE SCALE GENOMIC DNA]</scope>
    <source>
        <strain evidence="2">C18/9</strain>
    </source>
</reference>
<organism evidence="1 2">
    <name type="scientific">Armillaria ostoyae</name>
    <name type="common">Armillaria root rot fungus</name>
    <dbReference type="NCBI Taxonomy" id="47428"/>
    <lineage>
        <taxon>Eukaryota</taxon>
        <taxon>Fungi</taxon>
        <taxon>Dikarya</taxon>
        <taxon>Basidiomycota</taxon>
        <taxon>Agaricomycotina</taxon>
        <taxon>Agaricomycetes</taxon>
        <taxon>Agaricomycetidae</taxon>
        <taxon>Agaricales</taxon>
        <taxon>Marasmiineae</taxon>
        <taxon>Physalacriaceae</taxon>
        <taxon>Armillaria</taxon>
    </lineage>
</organism>
<dbReference type="AlphaFoldDB" id="A0A284SCV6"/>
<evidence type="ECO:0000313" key="2">
    <source>
        <dbReference type="Proteomes" id="UP000219338"/>
    </source>
</evidence>
<name>A0A284SCV6_ARMOS</name>
<keyword evidence="2" id="KW-1185">Reference proteome</keyword>
<proteinExistence type="predicted"/>
<protein>
    <submittedName>
        <fullName evidence="1">Uncharacterized protein</fullName>
    </submittedName>
</protein>
<evidence type="ECO:0000313" key="1">
    <source>
        <dbReference type="EMBL" id="SJL18835.1"/>
    </source>
</evidence>
<dbReference type="OrthoDB" id="10679078at2759"/>
<gene>
    <name evidence="1" type="ORF">ARMOST_22437</name>
</gene>
<dbReference type="Proteomes" id="UP000219338">
    <property type="component" value="Unassembled WGS sequence"/>
</dbReference>
<sequence>MLNLPKANRFERCLFSAIKLCKANHTAAFGPDLAPIPPVRPRTLTPLRKIYRYVTQARIEEISATWTQHDRNAAILEHEDEEGDISPSKKGRAGGQCKEAELQVQEVGMAEVPTVEDYDSNGLDKGTADGHTGTSAVAMRESPFKLDILSMAWLGSIGSSYAWRRTTFIRTLEIAMVHSTGLASPPTLNIPMLRTLPPLSRVALVQYGVRSMISVESRLSEGQWLAYPRAKLYRTHRSHQDAHRYGFCHRMLVLSPTDRDLTEHACGGLCGTSWPR</sequence>